<dbReference type="Gene3D" id="3.30.70.260">
    <property type="match status" value="1"/>
</dbReference>
<comment type="caution">
    <text evidence="3">The sequence shown here is derived from an EMBL/GenBank/DDBJ whole genome shotgun (WGS) entry which is preliminary data.</text>
</comment>
<dbReference type="CDD" id="cd01398">
    <property type="entry name" value="RPI_A"/>
    <property type="match status" value="1"/>
</dbReference>
<protein>
    <recommendedName>
        <fullName evidence="2">Ribose 5-phosphate isomerase A</fullName>
        <ecNumber evidence="2">5.3.1.6</ecNumber>
    </recommendedName>
</protein>
<dbReference type="Gene3D" id="3.40.50.1360">
    <property type="match status" value="1"/>
</dbReference>
<organism evidence="3">
    <name type="scientific">Fervidicoccus fontis</name>
    <dbReference type="NCBI Taxonomy" id="683846"/>
    <lineage>
        <taxon>Archaea</taxon>
        <taxon>Thermoproteota</taxon>
        <taxon>Thermoprotei</taxon>
        <taxon>Fervidicoccales</taxon>
        <taxon>Fervidicoccaceae</taxon>
        <taxon>Fervidicoccus</taxon>
    </lineage>
</organism>
<dbReference type="Pfam" id="PF06026">
    <property type="entry name" value="Rib_5-P_isom_A"/>
    <property type="match status" value="1"/>
</dbReference>
<dbReference type="InterPro" id="IPR004788">
    <property type="entry name" value="Ribose5P_isomerase_type_A"/>
</dbReference>
<dbReference type="EC" id="5.3.1.6" evidence="2"/>
<dbReference type="GO" id="GO:0006014">
    <property type="term" value="P:D-ribose metabolic process"/>
    <property type="evidence" value="ECO:0007669"/>
    <property type="project" value="TreeGrafter"/>
</dbReference>
<dbReference type="SUPFAM" id="SSF100950">
    <property type="entry name" value="NagB/RpiA/CoA transferase-like"/>
    <property type="match status" value="1"/>
</dbReference>
<dbReference type="EMBL" id="DSDY01000050">
    <property type="protein sequence ID" value="HDS10285.1"/>
    <property type="molecule type" value="Genomic_DNA"/>
</dbReference>
<gene>
    <name evidence="3" type="primary">rpiA</name>
    <name evidence="3" type="ORF">ENO04_01485</name>
</gene>
<evidence type="ECO:0000256" key="2">
    <source>
        <dbReference type="NCBIfam" id="TIGR00021"/>
    </source>
</evidence>
<accession>A0A7C1I3J4</accession>
<evidence type="ECO:0000256" key="1">
    <source>
        <dbReference type="ARBA" id="ARBA00023235"/>
    </source>
</evidence>
<dbReference type="NCBIfam" id="TIGR00021">
    <property type="entry name" value="rpiA"/>
    <property type="match status" value="1"/>
</dbReference>
<dbReference type="InterPro" id="IPR037171">
    <property type="entry name" value="NagB/RpiA_transferase-like"/>
</dbReference>
<proteinExistence type="predicted"/>
<dbReference type="GO" id="GO:0009052">
    <property type="term" value="P:pentose-phosphate shunt, non-oxidative branch"/>
    <property type="evidence" value="ECO:0007669"/>
    <property type="project" value="InterPro"/>
</dbReference>
<sequence>MGSRMDWEASIQNICNYLKDINILEEGDTIGIGTGRTIKRLVTCLDIKNIKAKTFVSSSFETMLFLKTLGIRSVHPASIDELDVYIDGADYATRNLELIKGGGAALTTEKLLASASKKVIIAIDQGKLINNLLGKPIPLEVIPEAVSIVKKKLSLLGLRAVEREPASGKRLPVISDTGGAILDLDASQWSKSPRELEDTLKRITGIVETGLFLDLVDILIVGYPQEVQVYRKR</sequence>
<dbReference type="GO" id="GO:0005829">
    <property type="term" value="C:cytosol"/>
    <property type="evidence" value="ECO:0007669"/>
    <property type="project" value="TreeGrafter"/>
</dbReference>
<keyword evidence="1 3" id="KW-0413">Isomerase</keyword>
<dbReference type="PANTHER" id="PTHR11934">
    <property type="entry name" value="RIBOSE-5-PHOSPHATE ISOMERASE"/>
    <property type="match status" value="1"/>
</dbReference>
<evidence type="ECO:0000313" key="3">
    <source>
        <dbReference type="EMBL" id="HDS10285.1"/>
    </source>
</evidence>
<dbReference type="SUPFAM" id="SSF75445">
    <property type="entry name" value="D-ribose-5-phosphate isomerase (RpiA), lid domain"/>
    <property type="match status" value="1"/>
</dbReference>
<reference evidence="3" key="1">
    <citation type="journal article" date="2020" name="mSystems">
        <title>Genome- and Community-Level Interaction Insights into Carbon Utilization and Element Cycling Functions of Hydrothermarchaeota in Hydrothermal Sediment.</title>
        <authorList>
            <person name="Zhou Z."/>
            <person name="Liu Y."/>
            <person name="Xu W."/>
            <person name="Pan J."/>
            <person name="Luo Z.H."/>
            <person name="Li M."/>
        </authorList>
    </citation>
    <scope>NUCLEOTIDE SEQUENCE [LARGE SCALE GENOMIC DNA]</scope>
    <source>
        <strain evidence="3">SpSt-123</strain>
    </source>
</reference>
<dbReference type="PANTHER" id="PTHR11934:SF0">
    <property type="entry name" value="RIBOSE-5-PHOSPHATE ISOMERASE"/>
    <property type="match status" value="1"/>
</dbReference>
<dbReference type="GO" id="GO:0004751">
    <property type="term" value="F:ribose-5-phosphate isomerase activity"/>
    <property type="evidence" value="ECO:0007669"/>
    <property type="project" value="UniProtKB-UniRule"/>
</dbReference>
<dbReference type="AlphaFoldDB" id="A0A7C1I3J4"/>
<name>A0A7C1I3J4_9CREN</name>